<protein>
    <submittedName>
        <fullName evidence="2">Uncharacterized protein</fullName>
    </submittedName>
</protein>
<feature type="transmembrane region" description="Helical" evidence="1">
    <location>
        <begin position="53"/>
        <end position="73"/>
    </location>
</feature>
<evidence type="ECO:0000256" key="1">
    <source>
        <dbReference type="SAM" id="Phobius"/>
    </source>
</evidence>
<keyword evidence="1" id="KW-1133">Transmembrane helix</keyword>
<evidence type="ECO:0000313" key="3">
    <source>
        <dbReference type="Proteomes" id="UP000004416"/>
    </source>
</evidence>
<dbReference type="Proteomes" id="UP000004416">
    <property type="component" value="Unassembled WGS sequence"/>
</dbReference>
<dbReference type="HOGENOM" id="CLU_2522131_0_0_9"/>
<comment type="caution">
    <text evidence="2">The sequence shown here is derived from an EMBL/GenBank/DDBJ whole genome shotgun (WGS) entry which is preliminary data.</text>
</comment>
<gene>
    <name evidence="2" type="ORF">HMPREF0322_00699</name>
</gene>
<keyword evidence="1" id="KW-0812">Transmembrane</keyword>
<name>G9XIC3_DESHA</name>
<dbReference type="EMBL" id="AFZX01000019">
    <property type="protein sequence ID" value="EHL08606.1"/>
    <property type="molecule type" value="Genomic_DNA"/>
</dbReference>
<proteinExistence type="predicted"/>
<keyword evidence="1" id="KW-0472">Membrane</keyword>
<organism evidence="2 3">
    <name type="scientific">Desulfitobacterium hafniense DP7</name>
    <dbReference type="NCBI Taxonomy" id="537010"/>
    <lineage>
        <taxon>Bacteria</taxon>
        <taxon>Bacillati</taxon>
        <taxon>Bacillota</taxon>
        <taxon>Clostridia</taxon>
        <taxon>Eubacteriales</taxon>
        <taxon>Desulfitobacteriaceae</taxon>
        <taxon>Desulfitobacterium</taxon>
    </lineage>
</organism>
<reference evidence="2 3" key="1">
    <citation type="submission" date="2011-08" db="EMBL/GenBank/DDBJ databases">
        <authorList>
            <person name="Weinstock G."/>
            <person name="Sodergren E."/>
            <person name="Clifton S."/>
            <person name="Fulton L."/>
            <person name="Fulton B."/>
            <person name="Courtney L."/>
            <person name="Fronick C."/>
            <person name="Harrison M."/>
            <person name="Strong C."/>
            <person name="Farmer C."/>
            <person name="Delahaunty K."/>
            <person name="Markovic C."/>
            <person name="Hall O."/>
            <person name="Minx P."/>
            <person name="Tomlinson C."/>
            <person name="Mitreva M."/>
            <person name="Hou S."/>
            <person name="Chen J."/>
            <person name="Wollam A."/>
            <person name="Pepin K.H."/>
            <person name="Johnson M."/>
            <person name="Bhonagiri V."/>
            <person name="Zhang X."/>
            <person name="Suruliraj S."/>
            <person name="Warren W."/>
            <person name="Chinwalla A."/>
            <person name="Mardis E.R."/>
            <person name="Wilson R.K."/>
        </authorList>
    </citation>
    <scope>NUCLEOTIDE SEQUENCE [LARGE SCALE GENOMIC DNA]</scope>
    <source>
        <strain evidence="2 3">DP7</strain>
    </source>
</reference>
<evidence type="ECO:0000313" key="2">
    <source>
        <dbReference type="EMBL" id="EHL08606.1"/>
    </source>
</evidence>
<dbReference type="AlphaFoldDB" id="G9XIC3"/>
<sequence>MMNTDRSPPGGGAVRAKVAKIRGYGNPVKIEPVPFYSPGAVIIEADAPFPYRIIMLLFAGHHAGFAAAAVFVVNKESVCFTHGY</sequence>
<accession>G9XIC3</accession>